<evidence type="ECO:0000313" key="4">
    <source>
        <dbReference type="Proteomes" id="UP001060919"/>
    </source>
</evidence>
<keyword evidence="4" id="KW-1185">Reference proteome</keyword>
<organism evidence="3 4">
    <name type="scientific">Aureispira anguillae</name>
    <dbReference type="NCBI Taxonomy" id="2864201"/>
    <lineage>
        <taxon>Bacteria</taxon>
        <taxon>Pseudomonadati</taxon>
        <taxon>Bacteroidota</taxon>
        <taxon>Saprospiria</taxon>
        <taxon>Saprospirales</taxon>
        <taxon>Saprospiraceae</taxon>
        <taxon>Aureispira</taxon>
    </lineage>
</organism>
<reference evidence="3" key="1">
    <citation type="submission" date="2022-09" db="EMBL/GenBank/DDBJ databases">
        <title>Aureispira anguillicida sp. nov., isolated from Leptocephalus of Japanese eel Anguilla japonica.</title>
        <authorList>
            <person name="Yuasa K."/>
            <person name="Mekata T."/>
            <person name="Ikunari K."/>
        </authorList>
    </citation>
    <scope>NUCLEOTIDE SEQUENCE</scope>
    <source>
        <strain evidence="3">EL160426</strain>
    </source>
</reference>
<dbReference type="KEGG" id="aup:AsAng_0014110"/>
<evidence type="ECO:0000259" key="2">
    <source>
        <dbReference type="Pfam" id="PF18818"/>
    </source>
</evidence>
<feature type="domain" description="N-terminal" evidence="1">
    <location>
        <begin position="17"/>
        <end position="136"/>
    </location>
</feature>
<dbReference type="PIRSF" id="PIRSF037112">
    <property type="entry name" value="Antirestriction_ArdC"/>
    <property type="match status" value="1"/>
</dbReference>
<protein>
    <submittedName>
        <fullName evidence="3">Zincin-like metallopeptidase domain-containing protein</fullName>
    </submittedName>
</protein>
<dbReference type="InterPro" id="IPR041459">
    <property type="entry name" value="MPTase-PolyVal"/>
</dbReference>
<proteinExistence type="predicted"/>
<accession>A0A915YCS7</accession>
<gene>
    <name evidence="3" type="ORF">AsAng_0014110</name>
</gene>
<name>A0A915YCS7_9BACT</name>
<evidence type="ECO:0000259" key="1">
    <source>
        <dbReference type="Pfam" id="PF08401"/>
    </source>
</evidence>
<dbReference type="Pfam" id="PF08401">
    <property type="entry name" value="ArdcN"/>
    <property type="match status" value="1"/>
</dbReference>
<dbReference type="EMBL" id="AP026867">
    <property type="protein sequence ID" value="BDS10702.1"/>
    <property type="molecule type" value="Genomic_DNA"/>
</dbReference>
<dbReference type="AlphaFoldDB" id="A0A915YCS7"/>
<dbReference type="GO" id="GO:0003697">
    <property type="term" value="F:single-stranded DNA binding"/>
    <property type="evidence" value="ECO:0007669"/>
    <property type="project" value="InterPro"/>
</dbReference>
<evidence type="ECO:0000313" key="3">
    <source>
        <dbReference type="EMBL" id="BDS10702.1"/>
    </source>
</evidence>
<dbReference type="Proteomes" id="UP001060919">
    <property type="component" value="Chromosome"/>
</dbReference>
<dbReference type="InterPro" id="IPR017113">
    <property type="entry name" value="Antirestriction_ArdC"/>
</dbReference>
<feature type="domain" description="Polyvalent protein metallopeptidase" evidence="2">
    <location>
        <begin position="181"/>
        <end position="294"/>
    </location>
</feature>
<dbReference type="Pfam" id="PF18818">
    <property type="entry name" value="MPTase-PolyVal"/>
    <property type="match status" value="1"/>
</dbReference>
<sequence length="313" mass="36839">MNFSDFRAEFTKTVDFYLVTTRNIIKQLEQGRIPWRRTLKHPYIGFAQNYYSGHRYRGINWLLLNLMTKHEVPYYLTWNQIKKLGGTVLKGTKSNEVFFLNTYYRNKARDLISVVQAQQLEAKHEEVHRISYLKKHCIFNIACISGINWQEPELRHHYDVITHCDMILDRMKERPILKHQEEFDAYYNPVLDQIILPQFKVFNDPETYYLLLFHNLIHWTGNIKRLARPGIMDSTLGDQAIYIEESLIAELGACMLTAIVGIEQLTELERNSDHVSSWITALEEDKRFIFRAASRAQKAVDFILSGKRNTYGG</sequence>
<dbReference type="InterPro" id="IPR013610">
    <property type="entry name" value="ArdC_N"/>
</dbReference>